<dbReference type="Pfam" id="PF00156">
    <property type="entry name" value="Pribosyltran"/>
    <property type="match status" value="1"/>
</dbReference>
<dbReference type="NCBIfam" id="TIGR00336">
    <property type="entry name" value="pyrE"/>
    <property type="match status" value="1"/>
</dbReference>
<dbReference type="Proteomes" id="UP000272025">
    <property type="component" value="Unassembled WGS sequence"/>
</dbReference>
<proteinExistence type="inferred from homology"/>
<dbReference type="InterPro" id="IPR023031">
    <property type="entry name" value="OPRT"/>
</dbReference>
<dbReference type="GO" id="GO:0004588">
    <property type="term" value="F:orotate phosphoribosyltransferase activity"/>
    <property type="evidence" value="ECO:0007669"/>
    <property type="project" value="UniProtKB-EC"/>
</dbReference>
<dbReference type="GO" id="GO:0044205">
    <property type="term" value="P:'de novo' UMP biosynthetic process"/>
    <property type="evidence" value="ECO:0007669"/>
    <property type="project" value="UniProtKB-UniPathway"/>
</dbReference>
<dbReference type="PANTHER" id="PTHR46683:SF1">
    <property type="entry name" value="OROTATE PHOSPHORIBOSYLTRANSFERASE 1-RELATED"/>
    <property type="match status" value="1"/>
</dbReference>
<dbReference type="GeneID" id="39580388"/>
<dbReference type="PANTHER" id="PTHR46683">
    <property type="entry name" value="OROTATE PHOSPHORIBOSYLTRANSFERASE 1-RELATED"/>
    <property type="match status" value="1"/>
</dbReference>
<reference evidence="12 13" key="1">
    <citation type="journal article" date="2018" name="Mol. Ecol.">
        <title>The obligate alkalophilic soda-lake fungus Sodiomyces alkalinus has shifted to a protein diet.</title>
        <authorList>
            <person name="Grum-Grzhimaylo A.A."/>
            <person name="Falkoski D.L."/>
            <person name="van den Heuvel J."/>
            <person name="Valero-Jimenez C.A."/>
            <person name="Min B."/>
            <person name="Choi I.G."/>
            <person name="Lipzen A."/>
            <person name="Daum C.G."/>
            <person name="Aanen D.K."/>
            <person name="Tsang A."/>
            <person name="Henrissat B."/>
            <person name="Bilanenko E.N."/>
            <person name="de Vries R.P."/>
            <person name="van Kan J.A.L."/>
            <person name="Grigoriev I.V."/>
            <person name="Debets A.J.M."/>
        </authorList>
    </citation>
    <scope>NUCLEOTIDE SEQUENCE [LARGE SCALE GENOMIC DNA]</scope>
    <source>
        <strain evidence="12 13">F11</strain>
    </source>
</reference>
<dbReference type="GO" id="GO:0006207">
    <property type="term" value="P:'de novo' pyrimidine nucleobase biosynthetic process"/>
    <property type="evidence" value="ECO:0007669"/>
    <property type="project" value="TreeGrafter"/>
</dbReference>
<evidence type="ECO:0000256" key="3">
    <source>
        <dbReference type="ARBA" id="ARBA00006340"/>
    </source>
</evidence>
<comment type="catalytic activity">
    <reaction evidence="10">
        <text>orotidine 5'-phosphate + diphosphate = orotate + 5-phospho-alpha-D-ribose 1-diphosphate</text>
        <dbReference type="Rhea" id="RHEA:10380"/>
        <dbReference type="ChEBI" id="CHEBI:30839"/>
        <dbReference type="ChEBI" id="CHEBI:33019"/>
        <dbReference type="ChEBI" id="CHEBI:57538"/>
        <dbReference type="ChEBI" id="CHEBI:58017"/>
        <dbReference type="EC" id="2.4.2.10"/>
    </reaction>
</comment>
<gene>
    <name evidence="12" type="ORF">SODALDRAFT_333214</name>
</gene>
<protein>
    <recommendedName>
        <fullName evidence="6">Orotate phosphoribosyltransferase</fullName>
        <ecNumber evidence="5">2.4.2.10</ecNumber>
    </recommendedName>
</protein>
<keyword evidence="13" id="KW-1185">Reference proteome</keyword>
<comment type="pathway">
    <text evidence="2">Pyrimidine metabolism; UMP biosynthesis via de novo pathway; UMP from orotate: step 1/2.</text>
</comment>
<evidence type="ECO:0000256" key="2">
    <source>
        <dbReference type="ARBA" id="ARBA00004889"/>
    </source>
</evidence>
<evidence type="ECO:0000256" key="8">
    <source>
        <dbReference type="ARBA" id="ARBA00022679"/>
    </source>
</evidence>
<keyword evidence="9" id="KW-0665">Pyrimidine biosynthesis</keyword>
<evidence type="ECO:0000256" key="10">
    <source>
        <dbReference type="ARBA" id="ARBA00049126"/>
    </source>
</evidence>
<dbReference type="HAMAP" id="MF_01208">
    <property type="entry name" value="PyrE"/>
    <property type="match status" value="1"/>
</dbReference>
<evidence type="ECO:0000256" key="1">
    <source>
        <dbReference type="ARBA" id="ARBA00003769"/>
    </source>
</evidence>
<dbReference type="STRING" id="1314773.A0A3N2PVS7"/>
<name>A0A3N2PVS7_SODAK</name>
<dbReference type="RefSeq" id="XP_028466413.1">
    <property type="nucleotide sequence ID" value="XM_028611910.1"/>
</dbReference>
<evidence type="ECO:0000256" key="9">
    <source>
        <dbReference type="ARBA" id="ARBA00022975"/>
    </source>
</evidence>
<evidence type="ECO:0000256" key="7">
    <source>
        <dbReference type="ARBA" id="ARBA00022676"/>
    </source>
</evidence>
<evidence type="ECO:0000259" key="11">
    <source>
        <dbReference type="Pfam" id="PF00156"/>
    </source>
</evidence>
<keyword evidence="8 12" id="KW-0808">Transferase</keyword>
<evidence type="ECO:0000256" key="6">
    <source>
        <dbReference type="ARBA" id="ARBA00014769"/>
    </source>
</evidence>
<dbReference type="OrthoDB" id="5553476at2759"/>
<sequence length="236" mass="25847">MASQLPPWKQDFLRAAIDNGILKFGQFELKSKRISPYFFNAGDFYRADLLRAISLAYAHTIRDAATTGPNPLDFDIVFGPAYKGIPLATSAVDKLAELDPARFGTISYSFDRKEAKDHGEGGTIVGAPLKGKRVLIVDDVITAGTAKREAIAKIRAQGGEVVAIVVALDRMEKLPSPDGDDSKPMPSALGEIRREYGIPIYAILTLDDIIEGVRGIASEEDIRKTEDYRVKYRASD</sequence>
<dbReference type="InterPro" id="IPR000836">
    <property type="entry name" value="PRTase_dom"/>
</dbReference>
<dbReference type="InterPro" id="IPR004467">
    <property type="entry name" value="Or_phspho_trans_dom"/>
</dbReference>
<comment type="function">
    <text evidence="1">Catalyzes the transfer of a ribosyl phosphate group from 5-phosphoribose 1-diphosphate to orotate, leading to the formation of orotidine monophosphate (OMP).</text>
</comment>
<dbReference type="UniPathway" id="UPA00070">
    <property type="reaction ID" value="UER00119"/>
</dbReference>
<dbReference type="InterPro" id="IPR029057">
    <property type="entry name" value="PRTase-like"/>
</dbReference>
<dbReference type="FunFam" id="3.40.50.2020:FF:000008">
    <property type="entry name" value="Orotate phosphoribosyltransferase"/>
    <property type="match status" value="1"/>
</dbReference>
<accession>A0A3N2PVS7</accession>
<dbReference type="Gene3D" id="3.40.50.2020">
    <property type="match status" value="1"/>
</dbReference>
<comment type="subunit">
    <text evidence="4">Homodimer.</text>
</comment>
<evidence type="ECO:0000256" key="5">
    <source>
        <dbReference type="ARBA" id="ARBA00011971"/>
    </source>
</evidence>
<dbReference type="CDD" id="cd06223">
    <property type="entry name" value="PRTases_typeI"/>
    <property type="match status" value="1"/>
</dbReference>
<evidence type="ECO:0000256" key="4">
    <source>
        <dbReference type="ARBA" id="ARBA00011738"/>
    </source>
</evidence>
<feature type="domain" description="Phosphoribosyltransferase" evidence="11">
    <location>
        <begin position="74"/>
        <end position="181"/>
    </location>
</feature>
<evidence type="ECO:0000313" key="12">
    <source>
        <dbReference type="EMBL" id="ROT38607.1"/>
    </source>
</evidence>
<keyword evidence="7 12" id="KW-0328">Glycosyltransferase</keyword>
<evidence type="ECO:0000313" key="13">
    <source>
        <dbReference type="Proteomes" id="UP000272025"/>
    </source>
</evidence>
<dbReference type="EMBL" id="ML119055">
    <property type="protein sequence ID" value="ROT38607.1"/>
    <property type="molecule type" value="Genomic_DNA"/>
</dbReference>
<dbReference type="SUPFAM" id="SSF53271">
    <property type="entry name" value="PRTase-like"/>
    <property type="match status" value="1"/>
</dbReference>
<dbReference type="GO" id="GO:0005737">
    <property type="term" value="C:cytoplasm"/>
    <property type="evidence" value="ECO:0007669"/>
    <property type="project" value="TreeGrafter"/>
</dbReference>
<comment type="similarity">
    <text evidence="3">Belongs to the purine/pyrimidine phosphoribosyltransferase family. PyrE subfamily.</text>
</comment>
<dbReference type="AlphaFoldDB" id="A0A3N2PVS7"/>
<dbReference type="GO" id="GO:0046132">
    <property type="term" value="P:pyrimidine ribonucleoside biosynthetic process"/>
    <property type="evidence" value="ECO:0007669"/>
    <property type="project" value="TreeGrafter"/>
</dbReference>
<dbReference type="EC" id="2.4.2.10" evidence="5"/>
<organism evidence="12 13">
    <name type="scientific">Sodiomyces alkalinus (strain CBS 110278 / VKM F-3762 / F11)</name>
    <name type="common">Alkaliphilic filamentous fungus</name>
    <dbReference type="NCBI Taxonomy" id="1314773"/>
    <lineage>
        <taxon>Eukaryota</taxon>
        <taxon>Fungi</taxon>
        <taxon>Dikarya</taxon>
        <taxon>Ascomycota</taxon>
        <taxon>Pezizomycotina</taxon>
        <taxon>Sordariomycetes</taxon>
        <taxon>Hypocreomycetidae</taxon>
        <taxon>Glomerellales</taxon>
        <taxon>Plectosphaerellaceae</taxon>
        <taxon>Sodiomyces</taxon>
    </lineage>
</organism>